<comment type="caution">
    <text evidence="2">The sequence shown here is derived from an EMBL/GenBank/DDBJ whole genome shotgun (WGS) entry which is preliminary data.</text>
</comment>
<accession>A0A1L9B106</accession>
<keyword evidence="3" id="KW-1185">Reference proteome</keyword>
<sequence>MESRHGGCDERFQYDRSAKSPRGADRSRSRSSHDAGVSGGCLYFEDFRNPGGNDYHMDTWNNLVPLTRGGSSPAWMSWTANESFLFAQ</sequence>
<dbReference type="Proteomes" id="UP000182229">
    <property type="component" value="Unassembled WGS sequence"/>
</dbReference>
<name>A0A1L9B106_9BACT</name>
<dbReference type="OrthoDB" id="5513218at2"/>
<feature type="compositionally biased region" description="Basic and acidic residues" evidence="1">
    <location>
        <begin position="1"/>
        <end position="33"/>
    </location>
</feature>
<evidence type="ECO:0000313" key="2">
    <source>
        <dbReference type="EMBL" id="OJH35948.1"/>
    </source>
</evidence>
<reference evidence="2 3" key="2">
    <citation type="submission" date="2016-12" db="EMBL/GenBank/DDBJ databases">
        <title>Draft Genome Sequence of Cystobacter ferrugineus Strain Cbfe23.</title>
        <authorList>
            <person name="Akbar S."/>
            <person name="Dowd S.E."/>
            <person name="Stevens D.C."/>
        </authorList>
    </citation>
    <scope>NUCLEOTIDE SEQUENCE [LARGE SCALE GENOMIC DNA]</scope>
    <source>
        <strain evidence="2 3">Cbfe23</strain>
    </source>
</reference>
<proteinExistence type="predicted"/>
<feature type="region of interest" description="Disordered" evidence="1">
    <location>
        <begin position="1"/>
        <end position="39"/>
    </location>
</feature>
<protein>
    <submittedName>
        <fullName evidence="2">Uncharacterized protein</fullName>
    </submittedName>
</protein>
<gene>
    <name evidence="2" type="ORF">BON30_35645</name>
</gene>
<evidence type="ECO:0000256" key="1">
    <source>
        <dbReference type="SAM" id="MobiDB-lite"/>
    </source>
</evidence>
<evidence type="ECO:0000313" key="3">
    <source>
        <dbReference type="Proteomes" id="UP000182229"/>
    </source>
</evidence>
<organism evidence="2 3">
    <name type="scientific">Cystobacter ferrugineus</name>
    <dbReference type="NCBI Taxonomy" id="83449"/>
    <lineage>
        <taxon>Bacteria</taxon>
        <taxon>Pseudomonadati</taxon>
        <taxon>Myxococcota</taxon>
        <taxon>Myxococcia</taxon>
        <taxon>Myxococcales</taxon>
        <taxon>Cystobacterineae</taxon>
        <taxon>Archangiaceae</taxon>
        <taxon>Cystobacter</taxon>
    </lineage>
</organism>
<dbReference type="EMBL" id="MPIN01000012">
    <property type="protein sequence ID" value="OJH35948.1"/>
    <property type="molecule type" value="Genomic_DNA"/>
</dbReference>
<dbReference type="AlphaFoldDB" id="A0A1L9B106"/>
<reference evidence="3" key="1">
    <citation type="submission" date="2016-11" db="EMBL/GenBank/DDBJ databases">
        <authorList>
            <person name="Shukria A."/>
            <person name="Stevens D.C."/>
        </authorList>
    </citation>
    <scope>NUCLEOTIDE SEQUENCE [LARGE SCALE GENOMIC DNA]</scope>
    <source>
        <strain evidence="3">Cbfe23</strain>
    </source>
</reference>